<dbReference type="Pfam" id="PF09682">
    <property type="entry name" value="Phage_holin_6_1"/>
    <property type="match status" value="1"/>
</dbReference>
<dbReference type="EMBL" id="LGTC01000001">
    <property type="protein sequence ID" value="KNY30032.1"/>
    <property type="molecule type" value="Genomic_DNA"/>
</dbReference>
<keyword evidence="1" id="KW-1133">Transmembrane helix</keyword>
<dbReference type="Proteomes" id="UP000036923">
    <property type="component" value="Unassembled WGS sequence"/>
</dbReference>
<dbReference type="NCBIfam" id="TIGR01673">
    <property type="entry name" value="holin_LLH"/>
    <property type="match status" value="1"/>
</dbReference>
<reference evidence="3" key="1">
    <citation type="submission" date="2015-07" db="EMBL/GenBank/DDBJ databases">
        <title>Near-Complete Genome Sequence of the Cellulolytic Bacterium Bacteroides (Pseudobacteroides) cellulosolvens ATCC 35603.</title>
        <authorList>
            <person name="Dassa B."/>
            <person name="Utturkar S.M."/>
            <person name="Klingeman D.M."/>
            <person name="Hurt R.A."/>
            <person name="Keller M."/>
            <person name="Xu J."/>
            <person name="Reddy Y.H.K."/>
            <person name="Borovok I."/>
            <person name="Grinberg I.R."/>
            <person name="Lamed R."/>
            <person name="Zhivin O."/>
            <person name="Bayer E.A."/>
            <person name="Brown S.D."/>
        </authorList>
    </citation>
    <scope>NUCLEOTIDE SEQUENCE [LARGE SCALE GENOMIC DNA]</scope>
    <source>
        <strain evidence="3">DSM 2933</strain>
    </source>
</reference>
<organism evidence="2 3">
    <name type="scientific">Pseudobacteroides cellulosolvens ATCC 35603 = DSM 2933</name>
    <dbReference type="NCBI Taxonomy" id="398512"/>
    <lineage>
        <taxon>Bacteria</taxon>
        <taxon>Bacillati</taxon>
        <taxon>Bacillota</taxon>
        <taxon>Clostridia</taxon>
        <taxon>Eubacteriales</taxon>
        <taxon>Oscillospiraceae</taxon>
        <taxon>Pseudobacteroides</taxon>
    </lineage>
</organism>
<dbReference type="AlphaFoldDB" id="A0A0L6JX62"/>
<keyword evidence="1" id="KW-0812">Transmembrane</keyword>
<evidence type="ECO:0000313" key="3">
    <source>
        <dbReference type="Proteomes" id="UP000036923"/>
    </source>
</evidence>
<dbReference type="STRING" id="398512.Bccel_5309"/>
<dbReference type="InterPro" id="IPR010026">
    <property type="entry name" value="Phage_holin_LL-H"/>
</dbReference>
<protein>
    <submittedName>
        <fullName evidence="2">Phage holin, LL-H family</fullName>
    </submittedName>
</protein>
<name>A0A0L6JX62_9FIRM</name>
<gene>
    <name evidence="2" type="ORF">Bccel_5309</name>
</gene>
<proteinExistence type="predicted"/>
<dbReference type="PATRIC" id="fig|398512.5.peg.5564"/>
<keyword evidence="1" id="KW-0472">Membrane</keyword>
<evidence type="ECO:0000313" key="2">
    <source>
        <dbReference type="EMBL" id="KNY30032.1"/>
    </source>
</evidence>
<keyword evidence="3" id="KW-1185">Reference proteome</keyword>
<evidence type="ECO:0000256" key="1">
    <source>
        <dbReference type="SAM" id="Phobius"/>
    </source>
</evidence>
<feature type="transmembrane region" description="Helical" evidence="1">
    <location>
        <begin position="12"/>
        <end position="32"/>
    </location>
</feature>
<comment type="caution">
    <text evidence="2">The sequence shown here is derived from an EMBL/GenBank/DDBJ whole genome shotgun (WGS) entry which is preliminary data.</text>
</comment>
<dbReference type="RefSeq" id="WP_160317758.1">
    <property type="nucleotide sequence ID" value="NZ_JQKC01000036.1"/>
</dbReference>
<sequence length="127" mass="13951">MDILHDIILKTLQYIIEATIAILVPIVIRFVLTKTNKENLSKYVTIAEFIVKAVEQIYGGGNGSAKKSAAVTKLSQMTKGKLSTDDLHHLIEAAVFEMNKDLKQAIKAIPEMKDSKTVIAKKNAAVV</sequence>
<accession>A0A0L6JX62</accession>